<dbReference type="Gene3D" id="2.60.40.10">
    <property type="entry name" value="Immunoglobulins"/>
    <property type="match status" value="1"/>
</dbReference>
<dbReference type="OrthoDB" id="624837at2"/>
<dbReference type="InterPro" id="IPR036116">
    <property type="entry name" value="FN3_sf"/>
</dbReference>
<dbReference type="InterPro" id="IPR003961">
    <property type="entry name" value="FN3_dom"/>
</dbReference>
<dbReference type="KEGG" id="phe:Phep_0714"/>
<dbReference type="PROSITE" id="PS50853">
    <property type="entry name" value="FN3"/>
    <property type="match status" value="1"/>
</dbReference>
<dbReference type="CDD" id="cd00063">
    <property type="entry name" value="FN3"/>
    <property type="match status" value="1"/>
</dbReference>
<dbReference type="HOGENOM" id="CLU_563652_0_0_10"/>
<accession>C6Y1G0</accession>
<gene>
    <name evidence="2" type="ordered locus">Phep_0714</name>
</gene>
<dbReference type="EMBL" id="CP001681">
    <property type="protein sequence ID" value="ACU02936.1"/>
    <property type="molecule type" value="Genomic_DNA"/>
</dbReference>
<dbReference type="InterPro" id="IPR013783">
    <property type="entry name" value="Ig-like_fold"/>
</dbReference>
<dbReference type="SMART" id="SM00060">
    <property type="entry name" value="FN3"/>
    <property type="match status" value="1"/>
</dbReference>
<dbReference type="RefSeq" id="WP_012780882.1">
    <property type="nucleotide sequence ID" value="NC_013061.1"/>
</dbReference>
<evidence type="ECO:0000313" key="3">
    <source>
        <dbReference type="Proteomes" id="UP000000852"/>
    </source>
</evidence>
<keyword evidence="3" id="KW-1185">Reference proteome</keyword>
<evidence type="ECO:0000259" key="1">
    <source>
        <dbReference type="PROSITE" id="PS50853"/>
    </source>
</evidence>
<protein>
    <submittedName>
        <fullName evidence="2">Fibronectin type III domain protein</fullName>
    </submittedName>
</protein>
<dbReference type="eggNOG" id="ENOG502Z942">
    <property type="taxonomic scope" value="Bacteria"/>
</dbReference>
<feature type="domain" description="Fibronectin type-III" evidence="1">
    <location>
        <begin position="36"/>
        <end position="130"/>
    </location>
</feature>
<reference evidence="2 3" key="1">
    <citation type="journal article" date="2009" name="Stand. Genomic Sci.">
        <title>Complete genome sequence of Pedobacter heparinus type strain (HIM 762-3).</title>
        <authorList>
            <person name="Han C."/>
            <person name="Spring S."/>
            <person name="Lapidus A."/>
            <person name="Del Rio T.G."/>
            <person name="Tice H."/>
            <person name="Copeland A."/>
            <person name="Cheng J.F."/>
            <person name="Lucas S."/>
            <person name="Chen F."/>
            <person name="Nolan M."/>
            <person name="Bruce D."/>
            <person name="Goodwin L."/>
            <person name="Pitluck S."/>
            <person name="Ivanova N."/>
            <person name="Mavromatis K."/>
            <person name="Mikhailova N."/>
            <person name="Pati A."/>
            <person name="Chen A."/>
            <person name="Palaniappan K."/>
            <person name="Land M."/>
            <person name="Hauser L."/>
            <person name="Chang Y.J."/>
            <person name="Jeffries C.C."/>
            <person name="Saunders E."/>
            <person name="Chertkov O."/>
            <person name="Brettin T."/>
            <person name="Goker M."/>
            <person name="Rohde M."/>
            <person name="Bristow J."/>
            <person name="Eisen J.A."/>
            <person name="Markowitz V."/>
            <person name="Hugenholtz P."/>
            <person name="Kyrpides N.C."/>
            <person name="Klenk H.P."/>
            <person name="Detter J.C."/>
        </authorList>
    </citation>
    <scope>NUCLEOTIDE SEQUENCE [LARGE SCALE GENOMIC DNA]</scope>
    <source>
        <strain evidence="3">ATCC 13125 / DSM 2366 / CIP 104194 / JCM 7457 / NBRC 12017 / NCIMB 9290 / NRRL B-14731 / HIM 762-3</strain>
    </source>
</reference>
<evidence type="ECO:0000313" key="2">
    <source>
        <dbReference type="EMBL" id="ACU02936.1"/>
    </source>
</evidence>
<dbReference type="SUPFAM" id="SSF49265">
    <property type="entry name" value="Fibronectin type III"/>
    <property type="match status" value="1"/>
</dbReference>
<sequence>MKLKYFFPAVLLLMFFFLVSCKKKKIDPIDESAAATIGNVTALSINSGKSRVKLSWKQPAASANVSIAKYRVFWNNNTDSLELPAPAPTENVTTIINNLTEGNYSFFVYAYNNKGNKSQGTSVSGQVYGDKYEASLVNRPVDQVAHTATNGAAIISWKNAAAGAVHTEVTFTDSQGANHKVNVLPTTASTTLTAYKTGSAFSFRTAYLPQTSAIDTFHTAYSTMVVNLAGQVEEDKYASMINLEADGPGDTYGLINRILGGTAYEVPDCGHPVPHITEEFENGLNKNVFAFFAHVALDDDRCGATDRQRTEIKTYGSSPSAGKAFNGDEMIFKWKFKLDAAFQSSSGFTHIHQIKAGDGTNEDSPLITITPRYGSPDKLEIIHTGNTDATTLGKVKIVDLAPFKGNWIEATEKIKFGTHGTYELVLKKVSDGSVLLSYAISDMDLWRTAATFCRPKWGIYRSLSNAVRLRDEKVLFADFAIGKK</sequence>
<dbReference type="AlphaFoldDB" id="C6Y1G0"/>
<proteinExistence type="predicted"/>
<organism evidence="2 3">
    <name type="scientific">Pedobacter heparinus (strain ATCC 13125 / DSM 2366 / CIP 104194 / JCM 7457 / NBRC 12017 / NCIMB 9290 / NRRL B-14731 / HIM 762-3)</name>
    <dbReference type="NCBI Taxonomy" id="485917"/>
    <lineage>
        <taxon>Bacteria</taxon>
        <taxon>Pseudomonadati</taxon>
        <taxon>Bacteroidota</taxon>
        <taxon>Sphingobacteriia</taxon>
        <taxon>Sphingobacteriales</taxon>
        <taxon>Sphingobacteriaceae</taxon>
        <taxon>Pedobacter</taxon>
    </lineage>
</organism>
<dbReference type="Pfam" id="PF16389">
    <property type="entry name" value="DUF4998"/>
    <property type="match status" value="1"/>
</dbReference>
<dbReference type="Proteomes" id="UP000000852">
    <property type="component" value="Chromosome"/>
</dbReference>
<name>C6Y1G0_PEDHD</name>
<dbReference type="Gene3D" id="2.60.120.200">
    <property type="match status" value="1"/>
</dbReference>
<dbReference type="PROSITE" id="PS51257">
    <property type="entry name" value="PROKAR_LIPOPROTEIN"/>
    <property type="match status" value="1"/>
</dbReference>
<dbReference type="STRING" id="485917.Phep_0714"/>